<gene>
    <name evidence="8" type="primary">lapB</name>
    <name evidence="8" type="ORF">POI8812_00868</name>
</gene>
<feature type="domain" description="HemY N-terminal" evidence="7">
    <location>
        <begin position="32"/>
        <end position="143"/>
    </location>
</feature>
<evidence type="ECO:0000256" key="2">
    <source>
        <dbReference type="ARBA" id="ARBA00022692"/>
    </source>
</evidence>
<reference evidence="8 9" key="1">
    <citation type="submission" date="2018-03" db="EMBL/GenBank/DDBJ databases">
        <authorList>
            <person name="Keele B.F."/>
        </authorList>
    </citation>
    <scope>NUCLEOTIDE SEQUENCE [LARGE SCALE GENOMIC DNA]</scope>
    <source>
        <strain evidence="8 9">CeCT 8812</strain>
    </source>
</reference>
<comment type="subcellular location">
    <subcellularLocation>
        <location evidence="1">Membrane</location>
    </subcellularLocation>
</comment>
<dbReference type="Gene3D" id="1.25.40.10">
    <property type="entry name" value="Tetratricopeptide repeat domain"/>
    <property type="match status" value="1"/>
</dbReference>
<proteinExistence type="predicted"/>
<evidence type="ECO:0000256" key="5">
    <source>
        <dbReference type="SAM" id="MobiDB-lite"/>
    </source>
</evidence>
<dbReference type="AlphaFoldDB" id="A0A2R8A8K9"/>
<dbReference type="OrthoDB" id="9798343at2"/>
<evidence type="ECO:0000259" key="7">
    <source>
        <dbReference type="Pfam" id="PF07219"/>
    </source>
</evidence>
<dbReference type="InterPro" id="IPR010817">
    <property type="entry name" value="HemY_N"/>
</dbReference>
<keyword evidence="2 6" id="KW-0812">Transmembrane</keyword>
<evidence type="ECO:0000313" key="8">
    <source>
        <dbReference type="EMBL" id="SPF28567.1"/>
    </source>
</evidence>
<dbReference type="RefSeq" id="WP_108781255.1">
    <property type="nucleotide sequence ID" value="NZ_OMKW01000001.1"/>
</dbReference>
<dbReference type="PIRSF" id="PIRSF031802">
    <property type="entry name" value="UCP031802"/>
    <property type="match status" value="1"/>
</dbReference>
<accession>A0A2R8A8K9</accession>
<evidence type="ECO:0000256" key="4">
    <source>
        <dbReference type="ARBA" id="ARBA00023136"/>
    </source>
</evidence>
<keyword evidence="4 6" id="KW-0472">Membrane</keyword>
<dbReference type="InterPro" id="IPR016982">
    <property type="entry name" value="Mms48"/>
</dbReference>
<feature type="transmembrane region" description="Helical" evidence="6">
    <location>
        <begin position="5"/>
        <end position="26"/>
    </location>
</feature>
<feature type="transmembrane region" description="Helical" evidence="6">
    <location>
        <begin position="46"/>
        <end position="76"/>
    </location>
</feature>
<feature type="region of interest" description="Disordered" evidence="5">
    <location>
        <begin position="461"/>
        <end position="500"/>
    </location>
</feature>
<evidence type="ECO:0000256" key="1">
    <source>
        <dbReference type="ARBA" id="ARBA00004370"/>
    </source>
</evidence>
<keyword evidence="3 6" id="KW-1133">Transmembrane helix</keyword>
<dbReference type="Pfam" id="PF07219">
    <property type="entry name" value="HemY_N"/>
    <property type="match status" value="1"/>
</dbReference>
<dbReference type="SUPFAM" id="SSF48452">
    <property type="entry name" value="TPR-like"/>
    <property type="match status" value="1"/>
</dbReference>
<dbReference type="EMBL" id="OMKW01000001">
    <property type="protein sequence ID" value="SPF28567.1"/>
    <property type="molecule type" value="Genomic_DNA"/>
</dbReference>
<evidence type="ECO:0000256" key="6">
    <source>
        <dbReference type="SAM" id="Phobius"/>
    </source>
</evidence>
<dbReference type="GO" id="GO:0016020">
    <property type="term" value="C:membrane"/>
    <property type="evidence" value="ECO:0007669"/>
    <property type="project" value="UniProtKB-SubCell"/>
</dbReference>
<evidence type="ECO:0000313" key="9">
    <source>
        <dbReference type="Proteomes" id="UP000244932"/>
    </source>
</evidence>
<dbReference type="Pfam" id="PF14559">
    <property type="entry name" value="TPR_19"/>
    <property type="match status" value="1"/>
</dbReference>
<dbReference type="InterPro" id="IPR011990">
    <property type="entry name" value="TPR-like_helical_dom_sf"/>
</dbReference>
<organism evidence="8 9">
    <name type="scientific">Pontivivens insulae</name>
    <dbReference type="NCBI Taxonomy" id="1639689"/>
    <lineage>
        <taxon>Bacteria</taxon>
        <taxon>Pseudomonadati</taxon>
        <taxon>Pseudomonadota</taxon>
        <taxon>Alphaproteobacteria</taxon>
        <taxon>Rhodobacterales</taxon>
        <taxon>Paracoccaceae</taxon>
        <taxon>Pontivivens</taxon>
    </lineage>
</organism>
<name>A0A2R8A8K9_9RHOB</name>
<feature type="compositionally biased region" description="Basic and acidic residues" evidence="5">
    <location>
        <begin position="491"/>
        <end position="500"/>
    </location>
</feature>
<keyword evidence="9" id="KW-1185">Reference proteome</keyword>
<evidence type="ECO:0000256" key="3">
    <source>
        <dbReference type="ARBA" id="ARBA00022989"/>
    </source>
</evidence>
<feature type="compositionally biased region" description="Acidic residues" evidence="5">
    <location>
        <begin position="463"/>
        <end position="472"/>
    </location>
</feature>
<protein>
    <submittedName>
        <fullName evidence="8">Lipopolysaccharide assembly protein B</fullName>
    </submittedName>
</protein>
<sequence>MLWSLLKIVLFVVLVTAAAFGVLYVIDQDGGLTVSLGGREYPFEPIEVLVLLVLAMIAFFILLKVAGLLIAVLRFLTGDETAISRFFDRNRERRGFNALAEAMMMQASGDGKTALVKARKADRLLSRPELTRLVTAQAAEEAGSRQEAEEQYKAMLEDPRTRFVGIHGLMRQRLAMGETETALKLAEKAFAIRPKHSGLQSTLFNLQTEQGQWAGARSTLSTQMRTAALPKDVANRRDAVLSLADARNLMAHGNIAEAKEPAVDANRIAPGFVPAAVTVAQVHTANGSPKAAQRALTKAWKMEPHPELAEALAELEAGESPAERRKRFEPLLRFHRDHPEARMLGAELAIADEDFPAARRALGDLTETHPTTRALALQAAIAKGEGAEDRDVRGLLTRALTAPRGPQWTCSNCRAVHARWEPVCPNCDSFDTVDWLDLPEATATHATSAAMLPVIHGMLEQADAPEAEEDADPQIVEEQAASAEDPAAETDGAREEPKAS</sequence>
<dbReference type="Proteomes" id="UP000244932">
    <property type="component" value="Unassembled WGS sequence"/>
</dbReference>